<keyword evidence="2" id="KW-1185">Reference proteome</keyword>
<reference evidence="1" key="2">
    <citation type="submission" date="2020-11" db="EMBL/GenBank/DDBJ databases">
        <authorList>
            <person name="McCartney M.A."/>
            <person name="Auch B."/>
            <person name="Kono T."/>
            <person name="Mallez S."/>
            <person name="Becker A."/>
            <person name="Gohl D.M."/>
            <person name="Silverstein K.A.T."/>
            <person name="Koren S."/>
            <person name="Bechman K.B."/>
            <person name="Herman A."/>
            <person name="Abrahante J.E."/>
            <person name="Garbe J."/>
        </authorList>
    </citation>
    <scope>NUCLEOTIDE SEQUENCE</scope>
    <source>
        <strain evidence="1">Duluth1</strain>
        <tissue evidence="1">Whole animal</tissue>
    </source>
</reference>
<name>A0A9D4EL25_DREPO</name>
<accession>A0A9D4EL25</accession>
<dbReference type="Proteomes" id="UP000828390">
    <property type="component" value="Unassembled WGS sequence"/>
</dbReference>
<gene>
    <name evidence="1" type="ORF">DPMN_159513</name>
</gene>
<evidence type="ECO:0000313" key="2">
    <source>
        <dbReference type="Proteomes" id="UP000828390"/>
    </source>
</evidence>
<proteinExistence type="predicted"/>
<evidence type="ECO:0000313" key="1">
    <source>
        <dbReference type="EMBL" id="KAH3781613.1"/>
    </source>
</evidence>
<dbReference type="AlphaFoldDB" id="A0A9D4EL25"/>
<reference evidence="1" key="1">
    <citation type="journal article" date="2019" name="bioRxiv">
        <title>The Genome of the Zebra Mussel, Dreissena polymorpha: A Resource for Invasive Species Research.</title>
        <authorList>
            <person name="McCartney M.A."/>
            <person name="Auch B."/>
            <person name="Kono T."/>
            <person name="Mallez S."/>
            <person name="Zhang Y."/>
            <person name="Obille A."/>
            <person name="Becker A."/>
            <person name="Abrahante J.E."/>
            <person name="Garbe J."/>
            <person name="Badalamenti J.P."/>
            <person name="Herman A."/>
            <person name="Mangelson H."/>
            <person name="Liachko I."/>
            <person name="Sullivan S."/>
            <person name="Sone E.D."/>
            <person name="Koren S."/>
            <person name="Silverstein K.A.T."/>
            <person name="Beckman K.B."/>
            <person name="Gohl D.M."/>
        </authorList>
    </citation>
    <scope>NUCLEOTIDE SEQUENCE</scope>
    <source>
        <strain evidence="1">Duluth1</strain>
        <tissue evidence="1">Whole animal</tissue>
    </source>
</reference>
<organism evidence="1 2">
    <name type="scientific">Dreissena polymorpha</name>
    <name type="common">Zebra mussel</name>
    <name type="synonym">Mytilus polymorpha</name>
    <dbReference type="NCBI Taxonomy" id="45954"/>
    <lineage>
        <taxon>Eukaryota</taxon>
        <taxon>Metazoa</taxon>
        <taxon>Spiralia</taxon>
        <taxon>Lophotrochozoa</taxon>
        <taxon>Mollusca</taxon>
        <taxon>Bivalvia</taxon>
        <taxon>Autobranchia</taxon>
        <taxon>Heteroconchia</taxon>
        <taxon>Euheterodonta</taxon>
        <taxon>Imparidentia</taxon>
        <taxon>Neoheterodontei</taxon>
        <taxon>Myida</taxon>
        <taxon>Dreissenoidea</taxon>
        <taxon>Dreissenidae</taxon>
        <taxon>Dreissena</taxon>
    </lineage>
</organism>
<dbReference type="EMBL" id="JAIWYP010000008">
    <property type="protein sequence ID" value="KAH3781613.1"/>
    <property type="molecule type" value="Genomic_DNA"/>
</dbReference>
<sequence>MFSADDAMNAVEKSTRTLSGLESDSLQPTLSVDTDDSAIFTNQPFRCGNIHFEHATADLGNNVRYYVGITLLSGFVF</sequence>
<comment type="caution">
    <text evidence="1">The sequence shown here is derived from an EMBL/GenBank/DDBJ whole genome shotgun (WGS) entry which is preliminary data.</text>
</comment>
<protein>
    <submittedName>
        <fullName evidence="1">Uncharacterized protein</fullName>
    </submittedName>
</protein>